<protein>
    <submittedName>
        <fullName evidence="3">Anti-sigma B factor</fullName>
    </submittedName>
</protein>
<dbReference type="InterPro" id="IPR003594">
    <property type="entry name" value="HATPase_dom"/>
</dbReference>
<dbReference type="RefSeq" id="WP_005953096.1">
    <property type="nucleotide sequence ID" value="NZ_AOJP01000002.1"/>
</dbReference>
<dbReference type="InterPro" id="IPR036890">
    <property type="entry name" value="HATPase_C_sf"/>
</dbReference>
<gene>
    <name evidence="3" type="ORF">C095_09460</name>
</gene>
<dbReference type="PANTHER" id="PTHR35526">
    <property type="entry name" value="ANTI-SIGMA-F FACTOR RSBW-RELATED"/>
    <property type="match status" value="1"/>
</dbReference>
<dbReference type="OrthoDB" id="9781904at2"/>
<accession>A0A017H5V1</accession>
<evidence type="ECO:0000313" key="3">
    <source>
        <dbReference type="EMBL" id="KID48492.1"/>
    </source>
</evidence>
<dbReference type="AlphaFoldDB" id="A0A017H5V1"/>
<dbReference type="Gene3D" id="3.30.565.10">
    <property type="entry name" value="Histidine kinase-like ATPase, C-terminal domain"/>
    <property type="match status" value="1"/>
</dbReference>
<dbReference type="InterPro" id="IPR005467">
    <property type="entry name" value="His_kinase_dom"/>
</dbReference>
<sequence length="131" mass="14720">MKQTEVEVHIPSSLESLSVVRAMIRAYLQNHHIAEGDVVQLLSVVDELATNAIEHAYQNQLGEVIINIEKEGSKIRLFVEDSGAGYDDKKVSKEEGGIGLILARKLVDMFEIVKKEQGTVFRIEKEVREVM</sequence>
<organism evidence="3 4">
    <name type="scientific">Fusobacterium necrophorum subsp. funduliforme B35</name>
    <dbReference type="NCBI Taxonomy" id="1226633"/>
    <lineage>
        <taxon>Bacteria</taxon>
        <taxon>Fusobacteriati</taxon>
        <taxon>Fusobacteriota</taxon>
        <taxon>Fusobacteriia</taxon>
        <taxon>Fusobacteriales</taxon>
        <taxon>Fusobacteriaceae</taxon>
        <taxon>Fusobacterium</taxon>
    </lineage>
</organism>
<dbReference type="EMBL" id="AUZI01000023">
    <property type="protein sequence ID" value="KID48492.1"/>
    <property type="molecule type" value="Genomic_DNA"/>
</dbReference>
<dbReference type="PANTHER" id="PTHR35526:SF3">
    <property type="entry name" value="ANTI-SIGMA-F FACTOR RSBW"/>
    <property type="match status" value="1"/>
</dbReference>
<dbReference type="Proteomes" id="UP000031184">
    <property type="component" value="Unassembled WGS sequence"/>
</dbReference>
<dbReference type="SUPFAM" id="SSF55874">
    <property type="entry name" value="ATPase domain of HSP90 chaperone/DNA topoisomerase II/histidine kinase"/>
    <property type="match status" value="1"/>
</dbReference>
<keyword evidence="1" id="KW-0808">Transferase</keyword>
<keyword evidence="1" id="KW-0418">Kinase</keyword>
<name>A0A017H5V1_9FUSO</name>
<dbReference type="InterPro" id="IPR050267">
    <property type="entry name" value="Anti-sigma-factor_SerPK"/>
</dbReference>
<dbReference type="PATRIC" id="fig|1226633.4.peg.1918"/>
<dbReference type="GeneID" id="75075107"/>
<evidence type="ECO:0000256" key="1">
    <source>
        <dbReference type="ARBA" id="ARBA00022527"/>
    </source>
</evidence>
<dbReference type="PROSITE" id="PS50109">
    <property type="entry name" value="HIS_KIN"/>
    <property type="match status" value="1"/>
</dbReference>
<keyword evidence="1" id="KW-0723">Serine/threonine-protein kinase</keyword>
<reference evidence="3 4" key="1">
    <citation type="submission" date="2013-08" db="EMBL/GenBank/DDBJ databases">
        <title>An opportunistic ruminal bacterium that causes liver abscesses in cattle.</title>
        <authorList>
            <person name="Benahmed F.H."/>
            <person name="Rasmussen M."/>
            <person name="Harbottle H."/>
            <person name="Soppet D."/>
            <person name="Nagaraja T.G."/>
            <person name="Davidson M."/>
        </authorList>
    </citation>
    <scope>NUCLEOTIDE SEQUENCE [LARGE SCALE GENOMIC DNA]</scope>
    <source>
        <strain evidence="3 4">B35</strain>
    </source>
</reference>
<comment type="caution">
    <text evidence="3">The sequence shown here is derived from an EMBL/GenBank/DDBJ whole genome shotgun (WGS) entry which is preliminary data.</text>
</comment>
<dbReference type="SMART" id="SM00387">
    <property type="entry name" value="HATPase_c"/>
    <property type="match status" value="1"/>
</dbReference>
<dbReference type="GO" id="GO:0004674">
    <property type="term" value="F:protein serine/threonine kinase activity"/>
    <property type="evidence" value="ECO:0007669"/>
    <property type="project" value="UniProtKB-KW"/>
</dbReference>
<proteinExistence type="predicted"/>
<feature type="domain" description="Histidine kinase" evidence="2">
    <location>
        <begin position="36"/>
        <end position="120"/>
    </location>
</feature>
<dbReference type="Pfam" id="PF13581">
    <property type="entry name" value="HATPase_c_2"/>
    <property type="match status" value="1"/>
</dbReference>
<evidence type="ECO:0000259" key="2">
    <source>
        <dbReference type="PROSITE" id="PS50109"/>
    </source>
</evidence>
<evidence type="ECO:0000313" key="4">
    <source>
        <dbReference type="Proteomes" id="UP000031184"/>
    </source>
</evidence>
<dbReference type="CDD" id="cd16936">
    <property type="entry name" value="HATPase_RsbW-like"/>
    <property type="match status" value="1"/>
</dbReference>